<evidence type="ECO:0000256" key="1">
    <source>
        <dbReference type="SAM" id="MobiDB-lite"/>
    </source>
</evidence>
<evidence type="ECO:0000313" key="3">
    <source>
        <dbReference type="Proteomes" id="UP001303946"/>
    </source>
</evidence>
<dbReference type="Proteomes" id="UP001303946">
    <property type="component" value="Chromosome"/>
</dbReference>
<dbReference type="EMBL" id="CP136336">
    <property type="protein sequence ID" value="WOB10211.1"/>
    <property type="molecule type" value="Genomic_DNA"/>
</dbReference>
<evidence type="ECO:0000313" key="2">
    <source>
        <dbReference type="EMBL" id="WOB10211.1"/>
    </source>
</evidence>
<accession>A0ABZ0D3X4</accession>
<keyword evidence="3" id="KW-1185">Reference proteome</keyword>
<reference evidence="2 3" key="1">
    <citation type="submission" date="2023-10" db="EMBL/GenBank/DDBJ databases">
        <title>Bacteria for the degradation of biodegradable plastic PBAT(Polybutylene adipate terephthalate).</title>
        <authorList>
            <person name="Weon H.-Y."/>
            <person name="Yeon J."/>
        </authorList>
    </citation>
    <scope>NUCLEOTIDE SEQUENCE [LARGE SCALE GENOMIC DNA]</scope>
    <source>
        <strain evidence="2 3">SBD 7-3</strain>
    </source>
</reference>
<evidence type="ECO:0008006" key="4">
    <source>
        <dbReference type="Google" id="ProtNLM"/>
    </source>
</evidence>
<organism evidence="2 3">
    <name type="scientific">Piscinibacter gummiphilus</name>
    <dbReference type="NCBI Taxonomy" id="946333"/>
    <lineage>
        <taxon>Bacteria</taxon>
        <taxon>Pseudomonadati</taxon>
        <taxon>Pseudomonadota</taxon>
        <taxon>Betaproteobacteria</taxon>
        <taxon>Burkholderiales</taxon>
        <taxon>Sphaerotilaceae</taxon>
        <taxon>Piscinibacter</taxon>
    </lineage>
</organism>
<proteinExistence type="predicted"/>
<sequence>MNSSAAVATAGRRTLEWGASPASSLPARVLQAALAVAAAALSACVSPGAAGTAPSAEAPPAKRASTSRTLPAQAASQLMWSALSQGDYASIDRVLVALHGAYLGDPGDATTAAHIGMTQLWRVSESTRQGRPDPSTLASMANARRFLEESVALDGTDARRQGFRASARLAEGAMHRDASLQRLGAADLQDALQAWPQFNLFVLARNLGGAPAGSKTLQQAIDAMWQAQDLCIGGKLSRSDPDMKPYMRLETREGVNRVCWNSAIAPHNFEGFFLEWGDLLVKSGDVALARRIYANAKHSPAYGTWPHRALLEARIRDADANVARFAAPPDAAAHVPIGRASPIACVSCHQSETP</sequence>
<protein>
    <recommendedName>
        <fullName evidence="4">DUF1592 domain-containing protein</fullName>
    </recommendedName>
</protein>
<name>A0ABZ0D3X4_9BURK</name>
<dbReference type="RefSeq" id="WP_316703118.1">
    <property type="nucleotide sequence ID" value="NZ_CP136336.1"/>
</dbReference>
<feature type="region of interest" description="Disordered" evidence="1">
    <location>
        <begin position="49"/>
        <end position="69"/>
    </location>
</feature>
<gene>
    <name evidence="2" type="ORF">RXV79_09120</name>
</gene>